<dbReference type="PANTHER" id="PTHR33545">
    <property type="entry name" value="UPF0750 MEMBRANE PROTEIN YITT-RELATED"/>
    <property type="match status" value="1"/>
</dbReference>
<keyword evidence="9" id="KW-1185">Reference proteome</keyword>
<accession>A0A926EVE4</accession>
<comment type="caution">
    <text evidence="8">The sequence shown here is derived from an EMBL/GenBank/DDBJ whole genome shotgun (WGS) entry which is preliminary data.</text>
</comment>
<evidence type="ECO:0000259" key="7">
    <source>
        <dbReference type="Pfam" id="PF10035"/>
    </source>
</evidence>
<evidence type="ECO:0000256" key="4">
    <source>
        <dbReference type="ARBA" id="ARBA00022989"/>
    </source>
</evidence>
<dbReference type="PANTHER" id="PTHR33545:SF5">
    <property type="entry name" value="UPF0750 MEMBRANE PROTEIN YITT"/>
    <property type="match status" value="1"/>
</dbReference>
<evidence type="ECO:0000256" key="3">
    <source>
        <dbReference type="ARBA" id="ARBA00022692"/>
    </source>
</evidence>
<feature type="transmembrane region" description="Helical" evidence="6">
    <location>
        <begin position="14"/>
        <end position="37"/>
    </location>
</feature>
<organism evidence="8 9">
    <name type="scientific">Wansuia hejianensis</name>
    <dbReference type="NCBI Taxonomy" id="2763667"/>
    <lineage>
        <taxon>Bacteria</taxon>
        <taxon>Bacillati</taxon>
        <taxon>Bacillota</taxon>
        <taxon>Clostridia</taxon>
        <taxon>Lachnospirales</taxon>
        <taxon>Lachnospiraceae</taxon>
        <taxon>Wansuia</taxon>
    </lineage>
</organism>
<proteinExistence type="predicted"/>
<keyword evidence="2" id="KW-1003">Cell membrane</keyword>
<dbReference type="PIRSF" id="PIRSF006483">
    <property type="entry name" value="Membrane_protein_YitT"/>
    <property type="match status" value="1"/>
</dbReference>
<evidence type="ECO:0000256" key="1">
    <source>
        <dbReference type="ARBA" id="ARBA00004651"/>
    </source>
</evidence>
<protein>
    <submittedName>
        <fullName evidence="8">YitT family protein</fullName>
    </submittedName>
</protein>
<name>A0A926EVE4_9FIRM</name>
<dbReference type="InterPro" id="IPR003740">
    <property type="entry name" value="YitT"/>
</dbReference>
<sequence>MANQEQKSRSKEEILFKLISIIIGNILIVLAFNGFFIPNKLLSGGVGGIALMTQYLTGIPSGIAVFVINIPIFLVGAKMVDREFVIYGFISMFIFSALLTFTAGIDRYINVDDILVAAAVGGALTGLGMGLMFRHRTNSGGLDIIAAILKKKYNMNMGTGLMVINSVIISLSSFLFGIRPAVYTLISMYISYNIVDKVQIGFNMKKNVFVVSDKSSEIADEIMKGFNRGVTLLEGMGGYKKENKKIIYCIVVSKEVAKLKRIVDDIDPAAFLIINDVVEVSGSTFKNVGI</sequence>
<evidence type="ECO:0000313" key="9">
    <source>
        <dbReference type="Proteomes" id="UP000601522"/>
    </source>
</evidence>
<dbReference type="Pfam" id="PF10035">
    <property type="entry name" value="DUF2179"/>
    <property type="match status" value="1"/>
</dbReference>
<dbReference type="CDD" id="cd16380">
    <property type="entry name" value="YitT_C"/>
    <property type="match status" value="1"/>
</dbReference>
<keyword evidence="5 6" id="KW-0472">Membrane</keyword>
<evidence type="ECO:0000256" key="5">
    <source>
        <dbReference type="ARBA" id="ARBA00023136"/>
    </source>
</evidence>
<feature type="transmembrane region" description="Helical" evidence="6">
    <location>
        <begin position="114"/>
        <end position="133"/>
    </location>
</feature>
<dbReference type="RefSeq" id="WP_249322450.1">
    <property type="nucleotide sequence ID" value="NZ_JACRTK010000001.1"/>
</dbReference>
<keyword evidence="3 6" id="KW-0812">Transmembrane</keyword>
<reference evidence="8 9" key="1">
    <citation type="submission" date="2020-08" db="EMBL/GenBank/DDBJ databases">
        <title>Genome public.</title>
        <authorList>
            <person name="Liu C."/>
            <person name="Sun Q."/>
        </authorList>
    </citation>
    <scope>NUCLEOTIDE SEQUENCE [LARGE SCALE GENOMIC DNA]</scope>
    <source>
        <strain evidence="8 9">NSJ-26</strain>
    </source>
</reference>
<dbReference type="Proteomes" id="UP000601522">
    <property type="component" value="Unassembled WGS sequence"/>
</dbReference>
<evidence type="ECO:0000256" key="6">
    <source>
        <dbReference type="SAM" id="Phobius"/>
    </source>
</evidence>
<gene>
    <name evidence="8" type="ORF">H8689_00530</name>
</gene>
<dbReference type="InterPro" id="IPR019264">
    <property type="entry name" value="DUF2179"/>
</dbReference>
<dbReference type="InterPro" id="IPR015867">
    <property type="entry name" value="N-reg_PII/ATP_PRibTrfase_C"/>
</dbReference>
<feature type="domain" description="DUF2179" evidence="7">
    <location>
        <begin position="228"/>
        <end position="282"/>
    </location>
</feature>
<dbReference type="AlphaFoldDB" id="A0A926EVE4"/>
<dbReference type="Gene3D" id="3.30.70.120">
    <property type="match status" value="1"/>
</dbReference>
<feature type="transmembrane region" description="Helical" evidence="6">
    <location>
        <begin position="84"/>
        <end position="102"/>
    </location>
</feature>
<dbReference type="EMBL" id="JACRTK010000001">
    <property type="protein sequence ID" value="MBC8589631.1"/>
    <property type="molecule type" value="Genomic_DNA"/>
</dbReference>
<evidence type="ECO:0000313" key="8">
    <source>
        <dbReference type="EMBL" id="MBC8589631.1"/>
    </source>
</evidence>
<dbReference type="InterPro" id="IPR051461">
    <property type="entry name" value="UPF0750_membrane"/>
</dbReference>
<dbReference type="GO" id="GO:0005886">
    <property type="term" value="C:plasma membrane"/>
    <property type="evidence" value="ECO:0007669"/>
    <property type="project" value="UniProtKB-SubCell"/>
</dbReference>
<keyword evidence="4 6" id="KW-1133">Transmembrane helix</keyword>
<feature type="transmembrane region" description="Helical" evidence="6">
    <location>
        <begin position="57"/>
        <end position="77"/>
    </location>
</feature>
<comment type="subcellular location">
    <subcellularLocation>
        <location evidence="1">Cell membrane</location>
        <topology evidence="1">Multi-pass membrane protein</topology>
    </subcellularLocation>
</comment>
<dbReference type="Pfam" id="PF02588">
    <property type="entry name" value="YitT_membrane"/>
    <property type="match status" value="1"/>
</dbReference>
<evidence type="ECO:0000256" key="2">
    <source>
        <dbReference type="ARBA" id="ARBA00022475"/>
    </source>
</evidence>